<organism evidence="3 4">
    <name type="scientific">Mesorhabditis belari</name>
    <dbReference type="NCBI Taxonomy" id="2138241"/>
    <lineage>
        <taxon>Eukaryota</taxon>
        <taxon>Metazoa</taxon>
        <taxon>Ecdysozoa</taxon>
        <taxon>Nematoda</taxon>
        <taxon>Chromadorea</taxon>
        <taxon>Rhabditida</taxon>
        <taxon>Rhabditina</taxon>
        <taxon>Rhabditomorpha</taxon>
        <taxon>Rhabditoidea</taxon>
        <taxon>Rhabditidae</taxon>
        <taxon>Mesorhabditinae</taxon>
        <taxon>Mesorhabditis</taxon>
    </lineage>
</organism>
<dbReference type="Pfam" id="PF10269">
    <property type="entry name" value="Tmemb_185A"/>
    <property type="match status" value="1"/>
</dbReference>
<feature type="transmembrane region" description="Helical" evidence="2">
    <location>
        <begin position="44"/>
        <end position="73"/>
    </location>
</feature>
<reference evidence="4" key="1">
    <citation type="submission" date="2024-02" db="UniProtKB">
        <authorList>
            <consortium name="WormBaseParasite"/>
        </authorList>
    </citation>
    <scope>IDENTIFICATION</scope>
</reference>
<dbReference type="Proteomes" id="UP000887575">
    <property type="component" value="Unassembled WGS sequence"/>
</dbReference>
<feature type="transmembrane region" description="Helical" evidence="2">
    <location>
        <begin position="176"/>
        <end position="207"/>
    </location>
</feature>
<feature type="transmembrane region" description="Helical" evidence="2">
    <location>
        <begin position="85"/>
        <end position="109"/>
    </location>
</feature>
<feature type="transmembrane region" description="Helical" evidence="2">
    <location>
        <begin position="280"/>
        <end position="304"/>
    </location>
</feature>
<dbReference type="PANTHER" id="PTHR13568:SF6">
    <property type="entry name" value="TRANSMEMBRANE PROTEIN 185A"/>
    <property type="match status" value="1"/>
</dbReference>
<name>A0AAF3FCH7_9BILA</name>
<feature type="transmembrane region" description="Helical" evidence="2">
    <location>
        <begin position="21"/>
        <end position="38"/>
    </location>
</feature>
<evidence type="ECO:0000313" key="3">
    <source>
        <dbReference type="Proteomes" id="UP000887575"/>
    </source>
</evidence>
<feature type="transmembrane region" description="Helical" evidence="2">
    <location>
        <begin position="219"/>
        <end position="240"/>
    </location>
</feature>
<keyword evidence="3" id="KW-1185">Reference proteome</keyword>
<evidence type="ECO:0000313" key="4">
    <source>
        <dbReference type="WBParaSite" id="MBELARI_LOCUS4683"/>
    </source>
</evidence>
<dbReference type="AlphaFoldDB" id="A0AAF3FCH7"/>
<feature type="region of interest" description="Disordered" evidence="1">
    <location>
        <begin position="314"/>
        <end position="336"/>
    </location>
</feature>
<feature type="transmembrane region" description="Helical" evidence="2">
    <location>
        <begin position="121"/>
        <end position="142"/>
    </location>
</feature>
<proteinExistence type="predicted"/>
<accession>A0AAF3FCH7</accession>
<feature type="transmembrane region" description="Helical" evidence="2">
    <location>
        <begin position="252"/>
        <end position="273"/>
    </location>
</feature>
<dbReference type="WBParaSite" id="MBELARI_LOCUS4683">
    <property type="protein sequence ID" value="MBELARI_LOCUS4683"/>
    <property type="gene ID" value="MBELARI_LOCUS4683"/>
</dbReference>
<keyword evidence="2" id="KW-0472">Membrane</keyword>
<keyword evidence="2" id="KW-1133">Transmembrane helix</keyword>
<feature type="transmembrane region" description="Helical" evidence="2">
    <location>
        <begin position="154"/>
        <end position="170"/>
    </location>
</feature>
<evidence type="ECO:0000256" key="2">
    <source>
        <dbReference type="SAM" id="Phobius"/>
    </source>
</evidence>
<dbReference type="InterPro" id="IPR019396">
    <property type="entry name" value="TM_Fragile-X-F-assoc"/>
</dbReference>
<keyword evidence="2" id="KW-0812">Transmembrane</keyword>
<protein>
    <submittedName>
        <fullName evidence="4">Uncharacterized protein</fullName>
    </submittedName>
</protein>
<sequence length="348" mass="39455">MDDTTEISFSFFFRGFNASKFVLYGCLLSFAVLLALQLDHYIQLHFAFIFLPLWICTGIVVIAAITGVISFVLKPPSINDIQLRVDFAAMLLTTIEHVILCSFEVLIFYKLEYAPDDPQFSWIFVFTPLFCLSIFAISLSIWAIRHDKPFELELFFSINIVQFVFIAFKLDQQIDWGWAVVFIPLWVVLSLSVVGVLYALILAVLLARSRHLLHRRHHLYSAVFHTLLVIPALVCLVLLTGKLEALHQSEEIPYTVVITPLAVSLFCMMLMACGSRGGNIWWFGLRAPVCTWLLAACPCIRVYANVSYRIGAKRPSSNAGEPPPLLSSEETERGQKQIVQIRYIESPD</sequence>
<dbReference type="PANTHER" id="PTHR13568">
    <property type="entry name" value="FAM11A, B PROTEIN"/>
    <property type="match status" value="1"/>
</dbReference>
<evidence type="ECO:0000256" key="1">
    <source>
        <dbReference type="SAM" id="MobiDB-lite"/>
    </source>
</evidence>